<dbReference type="PANTHER" id="PTHR42924:SF3">
    <property type="entry name" value="POLYMERASE_HISTIDINOL PHOSPHATASE N-TERMINAL DOMAIN-CONTAINING PROTEIN"/>
    <property type="match status" value="1"/>
</dbReference>
<feature type="domain" description="Polymerase/histidinol phosphatase N-terminal" evidence="1">
    <location>
        <begin position="181"/>
        <end position="245"/>
    </location>
</feature>
<dbReference type="Gene3D" id="3.20.20.140">
    <property type="entry name" value="Metal-dependent hydrolases"/>
    <property type="match status" value="1"/>
</dbReference>
<dbReference type="InterPro" id="IPR052018">
    <property type="entry name" value="PHP_domain"/>
</dbReference>
<evidence type="ECO:0000313" key="3">
    <source>
        <dbReference type="Proteomes" id="UP000185669"/>
    </source>
</evidence>
<proteinExistence type="predicted"/>
<dbReference type="OrthoDB" id="9804333at2"/>
<dbReference type="InterPro" id="IPR003141">
    <property type="entry name" value="Pol/His_phosphatase_N"/>
</dbReference>
<sequence length="490" mass="57767">MKIKVIEQKFSGEFHKKDNQKFFPINLNIPEGTQKLKLKFTYFPEYMKNKKQAVEDINNKLNDFYKKNVIKLDSEMREIFKEKKKTLIKELIPLKNQLNFSLYSPLGKFRGRWDSPHFYGKKIAIDSKCQEDTTTGFLCGPITGGNWTVEIETHGICSEKVSYELEIWFYKKEIEYKWYKGELHLHTNHSDGKTDLKNMVELVKDYNLDYFALSDHNTISAWNEITNEMTDDITIIPSIELSSYFGHAVALNINSYIDWRTTDKNDNLEKQIRQIHNQGGLFSVAHPFSIGNPVCMGCEWEYSEIDWKQIDLLEVWFRNWEYNIIQNTLARKLWHRKLDEKYKITIISSNDLHDPQFYKNNKRIPFTYVKAEECTKEHISYALSRGKAYISSGPEVDFKAALNDNIIGEMGDVIKFNSEIKLRFSVKKLTNKVEANLYHDGEIVYTKNLKKSKDNMIYYNISKVGYYYWEIKAENSKEILVLTNPIFIKQ</sequence>
<dbReference type="InterPro" id="IPR016195">
    <property type="entry name" value="Pol/histidinol_Pase-like"/>
</dbReference>
<dbReference type="SMART" id="SM00481">
    <property type="entry name" value="POLIIIAc"/>
    <property type="match status" value="1"/>
</dbReference>
<organism evidence="2 3">
    <name type="scientific">Halanaerobium kushneri</name>
    <dbReference type="NCBI Taxonomy" id="56779"/>
    <lineage>
        <taxon>Bacteria</taxon>
        <taxon>Bacillati</taxon>
        <taxon>Bacillota</taxon>
        <taxon>Clostridia</taxon>
        <taxon>Halanaerobiales</taxon>
        <taxon>Halanaerobiaceae</taxon>
        <taxon>Halanaerobium</taxon>
    </lineage>
</organism>
<dbReference type="Proteomes" id="UP000185669">
    <property type="component" value="Unassembled WGS sequence"/>
</dbReference>
<dbReference type="GO" id="GO:0004534">
    <property type="term" value="F:5'-3' RNA exonuclease activity"/>
    <property type="evidence" value="ECO:0007669"/>
    <property type="project" value="TreeGrafter"/>
</dbReference>
<gene>
    <name evidence="2" type="ORF">SAMN05421834_102128</name>
</gene>
<dbReference type="GO" id="GO:0035312">
    <property type="term" value="F:5'-3' DNA exonuclease activity"/>
    <property type="evidence" value="ECO:0007669"/>
    <property type="project" value="TreeGrafter"/>
</dbReference>
<dbReference type="PANTHER" id="PTHR42924">
    <property type="entry name" value="EXONUCLEASE"/>
    <property type="match status" value="1"/>
</dbReference>
<dbReference type="AlphaFoldDB" id="A0A1N6R1K4"/>
<dbReference type="STRING" id="56779.SAMN05421834_102128"/>
<accession>A0A1N6R1K4</accession>
<dbReference type="NCBIfam" id="NF038032">
    <property type="entry name" value="CehA_McbA_metalo"/>
    <property type="match status" value="1"/>
</dbReference>
<evidence type="ECO:0000259" key="1">
    <source>
        <dbReference type="SMART" id="SM00481"/>
    </source>
</evidence>
<dbReference type="InterPro" id="IPR004013">
    <property type="entry name" value="PHP_dom"/>
</dbReference>
<evidence type="ECO:0000313" key="2">
    <source>
        <dbReference type="EMBL" id="SIQ22693.1"/>
    </source>
</evidence>
<dbReference type="SUPFAM" id="SSF89550">
    <property type="entry name" value="PHP domain-like"/>
    <property type="match status" value="1"/>
</dbReference>
<dbReference type="RefSeq" id="WP_076543800.1">
    <property type="nucleotide sequence ID" value="NZ_FTNC01000002.1"/>
</dbReference>
<protein>
    <recommendedName>
        <fullName evidence="1">Polymerase/histidinol phosphatase N-terminal domain-containing protein</fullName>
    </recommendedName>
</protein>
<dbReference type="Pfam" id="PF02811">
    <property type="entry name" value="PHP"/>
    <property type="match status" value="1"/>
</dbReference>
<keyword evidence="3" id="KW-1185">Reference proteome</keyword>
<reference evidence="3" key="1">
    <citation type="submission" date="2017-01" db="EMBL/GenBank/DDBJ databases">
        <authorList>
            <person name="Varghese N."/>
            <person name="Submissions S."/>
        </authorList>
    </citation>
    <scope>NUCLEOTIDE SEQUENCE [LARGE SCALE GENOMIC DNA]</scope>
    <source>
        <strain evidence="3">ATCC 700103</strain>
    </source>
</reference>
<dbReference type="EMBL" id="FTNC01000002">
    <property type="protein sequence ID" value="SIQ22693.1"/>
    <property type="molecule type" value="Genomic_DNA"/>
</dbReference>
<name>A0A1N6R1K4_9FIRM</name>